<evidence type="ECO:0000256" key="8">
    <source>
        <dbReference type="ARBA" id="ARBA00022692"/>
    </source>
</evidence>
<evidence type="ECO:0000313" key="15">
    <source>
        <dbReference type="Proteomes" id="UP000694308"/>
    </source>
</evidence>
<keyword evidence="7" id="KW-1003">Cell membrane</keyword>
<comment type="similarity">
    <text evidence="3">Belongs to the multi antimicrobial extrusion (MATE) (TC 2.A.66.1) family.</text>
</comment>
<proteinExistence type="inferred from homology"/>
<dbReference type="AlphaFoldDB" id="A0A949X4C2"/>
<dbReference type="GO" id="GO:0015297">
    <property type="term" value="F:antiporter activity"/>
    <property type="evidence" value="ECO:0007669"/>
    <property type="project" value="InterPro"/>
</dbReference>
<keyword evidence="15" id="KW-1185">Reference proteome</keyword>
<dbReference type="NCBIfam" id="TIGR00797">
    <property type="entry name" value="matE"/>
    <property type="match status" value="1"/>
</dbReference>
<feature type="transmembrane region" description="Helical" evidence="13">
    <location>
        <begin position="237"/>
        <end position="262"/>
    </location>
</feature>
<organism evidence="14 15">
    <name type="scientific">Clostridium thailandense</name>
    <dbReference type="NCBI Taxonomy" id="2794346"/>
    <lineage>
        <taxon>Bacteria</taxon>
        <taxon>Bacillati</taxon>
        <taxon>Bacillota</taxon>
        <taxon>Clostridia</taxon>
        <taxon>Eubacteriales</taxon>
        <taxon>Clostridiaceae</taxon>
        <taxon>Clostridium</taxon>
    </lineage>
</organism>
<feature type="transmembrane region" description="Helical" evidence="13">
    <location>
        <begin position="97"/>
        <end position="119"/>
    </location>
</feature>
<evidence type="ECO:0000256" key="3">
    <source>
        <dbReference type="ARBA" id="ARBA00010199"/>
    </source>
</evidence>
<dbReference type="InterPro" id="IPR050222">
    <property type="entry name" value="MATE_MdtK"/>
</dbReference>
<evidence type="ECO:0000256" key="10">
    <source>
        <dbReference type="ARBA" id="ARBA00023065"/>
    </source>
</evidence>
<comment type="caution">
    <text evidence="14">The sequence shown here is derived from an EMBL/GenBank/DDBJ whole genome shotgun (WGS) entry which is preliminary data.</text>
</comment>
<feature type="transmembrane region" description="Helical" evidence="13">
    <location>
        <begin position="419"/>
        <end position="439"/>
    </location>
</feature>
<dbReference type="PANTHER" id="PTHR43298:SF2">
    <property type="entry name" value="FMN_FAD EXPORTER YEEO-RELATED"/>
    <property type="match status" value="1"/>
</dbReference>
<dbReference type="EMBL" id="JAEEGC010000164">
    <property type="protein sequence ID" value="MBV7276214.1"/>
    <property type="molecule type" value="Genomic_DNA"/>
</dbReference>
<comment type="function">
    <text evidence="1">Multidrug efflux pump.</text>
</comment>
<evidence type="ECO:0000313" key="14">
    <source>
        <dbReference type="EMBL" id="MBV7276214.1"/>
    </source>
</evidence>
<sequence>MSNLKKNINLTEGVIWKQVLFFALPLIGASIIQQLYNTVDLIFVGNYLGKEAAAAVGASSLIVTCLVGFFTGMSVGSSVVIANIFGSGKKGKVKDAIHTAIGLSFIGGIALFIIGYIGAPYFLKWMNVPQEILKQAVSYIRIYFFSLISVITYNMGSGIIRAMGNSKTPMYIQVVGGLVHVLMDALFIVIFDNGVNGVAWATFLSQTINAVMILYYLKHTESEYRLQFKKIRMHKDIQLPILKIGIPAGLQSIVITLSNVFAQYHINSLGVEAIVAFTAYFKVELPIYLPIVAIGQAITTFSGQNMGAGNIERLKKGTKVCILMGIGLTIVSSTLLLIFGRQVFAIFNQDSVVIDYGMRIIRTSFPFYWIYVVLEVLGDTIRGAGKATPPMVIVLSNICVLRIVLLFIIMALYHDVRGVAITYPITWTTTALCMFVYYFKGNWAKKVFK</sequence>
<evidence type="ECO:0000256" key="11">
    <source>
        <dbReference type="ARBA" id="ARBA00023136"/>
    </source>
</evidence>
<dbReference type="PIRSF" id="PIRSF006603">
    <property type="entry name" value="DinF"/>
    <property type="match status" value="1"/>
</dbReference>
<evidence type="ECO:0000256" key="12">
    <source>
        <dbReference type="ARBA" id="ARBA00031636"/>
    </source>
</evidence>
<feature type="transmembrane region" description="Helical" evidence="13">
    <location>
        <begin position="287"/>
        <end position="308"/>
    </location>
</feature>
<dbReference type="RefSeq" id="WP_218323258.1">
    <property type="nucleotide sequence ID" value="NZ_JAEEGC010000164.1"/>
</dbReference>
<evidence type="ECO:0000256" key="13">
    <source>
        <dbReference type="SAM" id="Phobius"/>
    </source>
</evidence>
<evidence type="ECO:0000256" key="7">
    <source>
        <dbReference type="ARBA" id="ARBA00022475"/>
    </source>
</evidence>
<keyword evidence="5" id="KW-0813">Transport</keyword>
<dbReference type="PANTHER" id="PTHR43298">
    <property type="entry name" value="MULTIDRUG RESISTANCE PROTEIN NORM-RELATED"/>
    <property type="match status" value="1"/>
</dbReference>
<keyword evidence="8 13" id="KW-0812">Transmembrane</keyword>
<feature type="transmembrane region" description="Helical" evidence="13">
    <location>
        <begin position="171"/>
        <end position="191"/>
    </location>
</feature>
<feature type="transmembrane region" description="Helical" evidence="13">
    <location>
        <begin position="14"/>
        <end position="32"/>
    </location>
</feature>
<evidence type="ECO:0000256" key="1">
    <source>
        <dbReference type="ARBA" id="ARBA00003408"/>
    </source>
</evidence>
<feature type="transmembrane region" description="Helical" evidence="13">
    <location>
        <begin position="52"/>
        <end position="85"/>
    </location>
</feature>
<dbReference type="InterPro" id="IPR002528">
    <property type="entry name" value="MATE_fam"/>
</dbReference>
<keyword evidence="11 13" id="KW-0472">Membrane</keyword>
<evidence type="ECO:0000256" key="4">
    <source>
        <dbReference type="ARBA" id="ARBA00020268"/>
    </source>
</evidence>
<gene>
    <name evidence="14" type="ORF">I6U48_25360</name>
</gene>
<name>A0A949X4C2_9CLOT</name>
<dbReference type="Proteomes" id="UP000694308">
    <property type="component" value="Unassembled WGS sequence"/>
</dbReference>
<accession>A0A949X4C2</accession>
<evidence type="ECO:0000256" key="9">
    <source>
        <dbReference type="ARBA" id="ARBA00022989"/>
    </source>
</evidence>
<dbReference type="Pfam" id="PF01554">
    <property type="entry name" value="MatE"/>
    <property type="match status" value="2"/>
</dbReference>
<dbReference type="GO" id="GO:0005886">
    <property type="term" value="C:plasma membrane"/>
    <property type="evidence" value="ECO:0007669"/>
    <property type="project" value="TreeGrafter"/>
</dbReference>
<evidence type="ECO:0000256" key="2">
    <source>
        <dbReference type="ARBA" id="ARBA00004651"/>
    </source>
</evidence>
<keyword evidence="9 13" id="KW-1133">Transmembrane helix</keyword>
<keyword evidence="10" id="KW-0406">Ion transport</keyword>
<feature type="transmembrane region" description="Helical" evidence="13">
    <location>
        <begin position="390"/>
        <end position="413"/>
    </location>
</feature>
<feature type="transmembrane region" description="Helical" evidence="13">
    <location>
        <begin position="320"/>
        <end position="340"/>
    </location>
</feature>
<reference evidence="14" key="1">
    <citation type="submission" date="2020-12" db="EMBL/GenBank/DDBJ databases">
        <title>Clostridium thailandense sp. nov., a novel acetogenic bacterium isolated from peat land soil in Thailand.</title>
        <authorList>
            <person name="Chaikitkaew S."/>
            <person name="Birkeland N.K."/>
        </authorList>
    </citation>
    <scope>NUCLEOTIDE SEQUENCE</scope>
    <source>
        <strain evidence="14">PL3</strain>
    </source>
</reference>
<feature type="transmembrane region" description="Helical" evidence="13">
    <location>
        <begin position="197"/>
        <end position="217"/>
    </location>
</feature>
<feature type="transmembrane region" description="Helical" evidence="13">
    <location>
        <begin position="360"/>
        <end position="378"/>
    </location>
</feature>
<dbReference type="CDD" id="cd13138">
    <property type="entry name" value="MATE_yoeA_like"/>
    <property type="match status" value="1"/>
</dbReference>
<evidence type="ECO:0000256" key="6">
    <source>
        <dbReference type="ARBA" id="ARBA00022449"/>
    </source>
</evidence>
<evidence type="ECO:0000256" key="5">
    <source>
        <dbReference type="ARBA" id="ARBA00022448"/>
    </source>
</evidence>
<comment type="subcellular location">
    <subcellularLocation>
        <location evidence="2">Cell membrane</location>
        <topology evidence="2">Multi-pass membrane protein</topology>
    </subcellularLocation>
</comment>
<protein>
    <recommendedName>
        <fullName evidence="4">Probable multidrug resistance protein NorM</fullName>
    </recommendedName>
    <alternativeName>
        <fullName evidence="12">Multidrug-efflux transporter</fullName>
    </alternativeName>
</protein>
<dbReference type="InterPro" id="IPR048279">
    <property type="entry name" value="MdtK-like"/>
</dbReference>
<keyword evidence="6" id="KW-0050">Antiport</keyword>
<dbReference type="GO" id="GO:0042910">
    <property type="term" value="F:xenobiotic transmembrane transporter activity"/>
    <property type="evidence" value="ECO:0007669"/>
    <property type="project" value="InterPro"/>
</dbReference>
<feature type="transmembrane region" description="Helical" evidence="13">
    <location>
        <begin position="139"/>
        <end position="159"/>
    </location>
</feature>